<protein>
    <submittedName>
        <fullName evidence="2">Alpha-beta hydrolase superfamily lysophospholipase</fullName>
    </submittedName>
</protein>
<evidence type="ECO:0000259" key="1">
    <source>
        <dbReference type="Pfam" id="PF12697"/>
    </source>
</evidence>
<evidence type="ECO:0000313" key="3">
    <source>
        <dbReference type="Proteomes" id="UP000252586"/>
    </source>
</evidence>
<dbReference type="SUPFAM" id="SSF53474">
    <property type="entry name" value="alpha/beta-Hydrolases"/>
    <property type="match status" value="1"/>
</dbReference>
<name>A0A366E3V7_9NOCA</name>
<comment type="caution">
    <text evidence="2">The sequence shown here is derived from an EMBL/GenBank/DDBJ whole genome shotgun (WGS) entry which is preliminary data.</text>
</comment>
<reference evidence="2 3" key="1">
    <citation type="submission" date="2018-06" db="EMBL/GenBank/DDBJ databases">
        <title>Genomic Encyclopedia of Type Strains, Phase IV (KMG-IV): sequencing the most valuable type-strain genomes for metagenomic binning, comparative biology and taxonomic classification.</title>
        <authorList>
            <person name="Goeker M."/>
        </authorList>
    </citation>
    <scope>NUCLEOTIDE SEQUENCE [LARGE SCALE GENOMIC DNA]</scope>
    <source>
        <strain evidence="2 3">DSM 44599</strain>
    </source>
</reference>
<dbReference type="Pfam" id="PF12697">
    <property type="entry name" value="Abhydrolase_6"/>
    <property type="match status" value="1"/>
</dbReference>
<dbReference type="PANTHER" id="PTHR43689">
    <property type="entry name" value="HYDROLASE"/>
    <property type="match status" value="1"/>
</dbReference>
<dbReference type="RefSeq" id="WP_067508967.1">
    <property type="nucleotide sequence ID" value="NZ_CP107943.1"/>
</dbReference>
<dbReference type="Gene3D" id="3.40.50.1820">
    <property type="entry name" value="alpha/beta hydrolase"/>
    <property type="match status" value="1"/>
</dbReference>
<feature type="domain" description="AB hydrolase-1" evidence="1">
    <location>
        <begin position="49"/>
        <end position="284"/>
    </location>
</feature>
<accession>A0A366E3V7</accession>
<evidence type="ECO:0000313" key="2">
    <source>
        <dbReference type="EMBL" id="RBO96795.1"/>
    </source>
</evidence>
<dbReference type="InterPro" id="IPR029058">
    <property type="entry name" value="AB_hydrolase_fold"/>
</dbReference>
<dbReference type="InterPro" id="IPR000073">
    <property type="entry name" value="AB_hydrolase_1"/>
</dbReference>
<organism evidence="2 3">
    <name type="scientific">Nocardia puris</name>
    <dbReference type="NCBI Taxonomy" id="208602"/>
    <lineage>
        <taxon>Bacteria</taxon>
        <taxon>Bacillati</taxon>
        <taxon>Actinomycetota</taxon>
        <taxon>Actinomycetes</taxon>
        <taxon>Mycobacteriales</taxon>
        <taxon>Nocardiaceae</taxon>
        <taxon>Nocardia</taxon>
    </lineage>
</organism>
<sequence length="305" mass="33153">MDHLGYAEFLSSKYRTGIAIEPRSSWWEWRGRDVHLLRAVVDDAPVRMVVIHGAGGHAAMLWPFAAAVASEGVDVTALDLPLYGRTVEPNPATVRYADWVDLLCDFVHTQTAIDDRPLVLFGASMGGLLAYEVAARTDAVAYVVVTCLLDPADPQARAAAMRCAAAGRYAPQLLGVTDTLFGRVRVPIRWLVKMDKMSRDPKLSKRCAEDPVGGGVSVPLGFLASFVAYPTTPPEEFATPITLVHPAADEWTPPVLSERFLARIPGRTEMILLEGCGHFPVEEPGVGQLADALRAVRARVIESIQ</sequence>
<dbReference type="EMBL" id="QNRE01000001">
    <property type="protein sequence ID" value="RBO96795.1"/>
    <property type="molecule type" value="Genomic_DNA"/>
</dbReference>
<dbReference type="OrthoDB" id="1376138at2"/>
<dbReference type="GO" id="GO:0016787">
    <property type="term" value="F:hydrolase activity"/>
    <property type="evidence" value="ECO:0007669"/>
    <property type="project" value="UniProtKB-KW"/>
</dbReference>
<dbReference type="STRING" id="1210090.GCA_001613185_02955"/>
<dbReference type="AlphaFoldDB" id="A0A366E3V7"/>
<dbReference type="Proteomes" id="UP000252586">
    <property type="component" value="Unassembled WGS sequence"/>
</dbReference>
<keyword evidence="2" id="KW-0378">Hydrolase</keyword>
<gene>
    <name evidence="2" type="ORF">DFR74_101812</name>
</gene>
<keyword evidence="3" id="KW-1185">Reference proteome</keyword>
<dbReference type="PANTHER" id="PTHR43689:SF8">
    <property type="entry name" value="ALPHA_BETA-HYDROLASES SUPERFAMILY PROTEIN"/>
    <property type="match status" value="1"/>
</dbReference>
<proteinExistence type="predicted"/>